<sequence>MSGIGIKENILFQLNMCWQLYSYHVENLDETEAYWAFGPTVLQVRRQDDGWCIDWPETESYEIGPPSIAWTMWHMIYWWTTALDYNFGDGTLDKKDIPWPGDVEKAKQVLALLHDEWVSKLDELSEEDYHLKQYAKWPFEDREFVDIALWLNGELMKNAAEIGCGRFLYAACS</sequence>
<dbReference type="SUPFAM" id="SSF109854">
    <property type="entry name" value="DinB/YfiT-like putative metalloenzymes"/>
    <property type="match status" value="1"/>
</dbReference>
<accession>A0AA46AKK9</accession>
<reference evidence="2" key="1">
    <citation type="submission" date="2017-05" db="EMBL/GenBank/DDBJ databases">
        <authorList>
            <person name="Varghese N."/>
            <person name="Submissions S."/>
        </authorList>
    </citation>
    <scope>NUCLEOTIDE SEQUENCE</scope>
    <source>
        <strain evidence="2">Su22</strain>
    </source>
</reference>
<comment type="caution">
    <text evidence="2">The sequence shown here is derived from an EMBL/GenBank/DDBJ whole genome shotgun (WGS) entry which is preliminary data.</text>
</comment>
<keyword evidence="3" id="KW-1185">Reference proteome</keyword>
<name>A0AA46AKK9_9CLOT</name>
<dbReference type="Pfam" id="PF12867">
    <property type="entry name" value="DinB_2"/>
    <property type="match status" value="1"/>
</dbReference>
<dbReference type="InterPro" id="IPR034660">
    <property type="entry name" value="DinB/YfiT-like"/>
</dbReference>
<dbReference type="RefSeq" id="WP_283410770.1">
    <property type="nucleotide sequence ID" value="NZ_FXUF01000021.1"/>
</dbReference>
<gene>
    <name evidence="2" type="ORF">SAMN06296020_12120</name>
</gene>
<protein>
    <submittedName>
        <fullName evidence="2">DinB superfamily protein</fullName>
    </submittedName>
</protein>
<dbReference type="InterPro" id="IPR024775">
    <property type="entry name" value="DinB-like"/>
</dbReference>
<evidence type="ECO:0000313" key="3">
    <source>
        <dbReference type="Proteomes" id="UP001158066"/>
    </source>
</evidence>
<dbReference type="Proteomes" id="UP001158066">
    <property type="component" value="Unassembled WGS sequence"/>
</dbReference>
<proteinExistence type="predicted"/>
<organism evidence="2 3">
    <name type="scientific">Anoxynatronum buryatiense</name>
    <dbReference type="NCBI Taxonomy" id="489973"/>
    <lineage>
        <taxon>Bacteria</taxon>
        <taxon>Bacillati</taxon>
        <taxon>Bacillota</taxon>
        <taxon>Clostridia</taxon>
        <taxon>Eubacteriales</taxon>
        <taxon>Clostridiaceae</taxon>
        <taxon>Anoxynatronum</taxon>
    </lineage>
</organism>
<dbReference type="AlphaFoldDB" id="A0AA46AKK9"/>
<evidence type="ECO:0000259" key="1">
    <source>
        <dbReference type="Pfam" id="PF12867"/>
    </source>
</evidence>
<feature type="domain" description="DinB-like" evidence="1">
    <location>
        <begin position="13"/>
        <end position="162"/>
    </location>
</feature>
<dbReference type="EMBL" id="FXUF01000021">
    <property type="protein sequence ID" value="SMP70787.1"/>
    <property type="molecule type" value="Genomic_DNA"/>
</dbReference>
<evidence type="ECO:0000313" key="2">
    <source>
        <dbReference type="EMBL" id="SMP70787.1"/>
    </source>
</evidence>